<evidence type="ECO:0000313" key="2">
    <source>
        <dbReference type="EMBL" id="SNB75966.1"/>
    </source>
</evidence>
<dbReference type="RefSeq" id="WP_095062905.1">
    <property type="nucleotide sequence ID" value="NZ_FXUV02000037.1"/>
</dbReference>
<reference evidence="2" key="3">
    <citation type="submission" date="2017-06" db="EMBL/GenBank/DDBJ databases">
        <authorList>
            <person name="Kim H.J."/>
            <person name="Triplett B.A."/>
        </authorList>
    </citation>
    <scope>NUCLEOTIDE SEQUENCE [LARGE SCALE GENOMIC DNA]</scope>
    <source>
        <strain evidence="2">Kingella_eburonensis</strain>
    </source>
</reference>
<organism evidence="1">
    <name type="scientific">Kingella negevensis</name>
    <dbReference type="NCBI Taxonomy" id="1522312"/>
    <lineage>
        <taxon>Bacteria</taxon>
        <taxon>Pseudomonadati</taxon>
        <taxon>Pseudomonadota</taxon>
        <taxon>Betaproteobacteria</taxon>
        <taxon>Neisseriales</taxon>
        <taxon>Neisseriaceae</taxon>
        <taxon>Kingella</taxon>
    </lineage>
</organism>
<reference evidence="3" key="2">
    <citation type="submission" date="2017-06" db="EMBL/GenBank/DDBJ databases">
        <authorList>
            <person name="Laurent S."/>
        </authorList>
    </citation>
    <scope>NUCLEOTIDE SEQUENCE [LARGE SCALE GENOMIC DNA]</scope>
</reference>
<protein>
    <submittedName>
        <fullName evidence="1">Uncharacterized protein</fullName>
    </submittedName>
</protein>
<sequence length="185" mass="21332">MKKEMQNMSLVHRSNRMPMEAFKTITPVVLVLLSAGMIELVDVHTHESFKMPTTMRIGSANDLMKHCPFSHHRVVIDDENVAAEIFQAALKSCSFVQHDVPTIFVVRPQSSFVGDLAKSELHLLSKMVDRSGFTIADVQFFLKDKVTEEDWTYFEELQMRQSELVMPTHDSGTMSRIRRWFNQNL</sequence>
<dbReference type="EMBL" id="FXUV02000037">
    <property type="protein sequence ID" value="SNB75966.1"/>
    <property type="molecule type" value="Genomic_DNA"/>
</dbReference>
<evidence type="ECO:0000313" key="1">
    <source>
        <dbReference type="EMBL" id="SMQ12799.1"/>
    </source>
</evidence>
<proteinExistence type="predicted"/>
<keyword evidence="3" id="KW-1185">Reference proteome</keyword>
<gene>
    <name evidence="1" type="ORF">KEBURONENSIS_01616</name>
    <name evidence="2" type="ORF">KEBURONENSIS_01625</name>
</gene>
<dbReference type="AlphaFoldDB" id="A0A238HGW7"/>
<accession>A0A238HGW7</accession>
<dbReference type="STRING" id="1522312.GCA_900177895_00677"/>
<reference evidence="1" key="1">
    <citation type="submission" date="2017-05" db="EMBL/GenBank/DDBJ databases">
        <authorList>
            <person name="Song R."/>
            <person name="Chenine A.L."/>
            <person name="Ruprecht R.M."/>
        </authorList>
    </citation>
    <scope>NUCLEOTIDE SEQUENCE</scope>
    <source>
        <strain evidence="1">Kingella_eburonensis</strain>
    </source>
</reference>
<dbReference type="EMBL" id="FXUV01000032">
    <property type="protein sequence ID" value="SMQ12799.1"/>
    <property type="molecule type" value="Genomic_DNA"/>
</dbReference>
<evidence type="ECO:0000313" key="3">
    <source>
        <dbReference type="Proteomes" id="UP000215450"/>
    </source>
</evidence>
<name>A0A238HGW7_9NEIS</name>
<dbReference type="OrthoDB" id="8611954at2"/>
<dbReference type="Proteomes" id="UP000215450">
    <property type="component" value="Unassembled WGS sequence"/>
</dbReference>